<accession>A0A915LQB4</accession>
<evidence type="ECO:0000313" key="1">
    <source>
        <dbReference type="Proteomes" id="UP000887561"/>
    </source>
</evidence>
<organism evidence="1 2">
    <name type="scientific">Meloidogyne javanica</name>
    <name type="common">Root-knot nematode worm</name>
    <dbReference type="NCBI Taxonomy" id="6303"/>
    <lineage>
        <taxon>Eukaryota</taxon>
        <taxon>Metazoa</taxon>
        <taxon>Ecdysozoa</taxon>
        <taxon>Nematoda</taxon>
        <taxon>Chromadorea</taxon>
        <taxon>Rhabditida</taxon>
        <taxon>Tylenchina</taxon>
        <taxon>Tylenchomorpha</taxon>
        <taxon>Tylenchoidea</taxon>
        <taxon>Meloidogynidae</taxon>
        <taxon>Meloidogyninae</taxon>
        <taxon>Meloidogyne</taxon>
        <taxon>Meloidogyne incognita group</taxon>
    </lineage>
</organism>
<sequence>MLVDIFKSTDWAIMENLLFKIGKLCLVLKQEEFGNLWSYYSNILLTSSSILYKFVGKDFKERRATIFKRRRGIAKLVLIAHEGYKFFKDEISHLKKEMAECEEGLFEETKEKILKRRKTERGIDENGPIAKRTRSHFCFIKK</sequence>
<evidence type="ECO:0000313" key="2">
    <source>
        <dbReference type="WBParaSite" id="scaffold16445_cov180.g18260"/>
    </source>
</evidence>
<dbReference type="AlphaFoldDB" id="A0A915LQB4"/>
<name>A0A915LQB4_MELJA</name>
<reference evidence="2" key="1">
    <citation type="submission" date="2022-11" db="UniProtKB">
        <authorList>
            <consortium name="WormBaseParasite"/>
        </authorList>
    </citation>
    <scope>IDENTIFICATION</scope>
</reference>
<protein>
    <submittedName>
        <fullName evidence="2">Uncharacterized protein</fullName>
    </submittedName>
</protein>
<dbReference type="Proteomes" id="UP000887561">
    <property type="component" value="Unplaced"/>
</dbReference>
<keyword evidence="1" id="KW-1185">Reference proteome</keyword>
<proteinExistence type="predicted"/>
<dbReference type="WBParaSite" id="scaffold16445_cov180.g18260">
    <property type="protein sequence ID" value="scaffold16445_cov180.g18260"/>
    <property type="gene ID" value="scaffold16445_cov180.g18260"/>
</dbReference>